<dbReference type="AlphaFoldDB" id="A0A644ZNH8"/>
<organism evidence="1">
    <name type="scientific">bioreactor metagenome</name>
    <dbReference type="NCBI Taxonomy" id="1076179"/>
    <lineage>
        <taxon>unclassified sequences</taxon>
        <taxon>metagenomes</taxon>
        <taxon>ecological metagenomes</taxon>
    </lineage>
</organism>
<gene>
    <name evidence="1" type="ORF">SDC9_89174</name>
</gene>
<comment type="caution">
    <text evidence="1">The sequence shown here is derived from an EMBL/GenBank/DDBJ whole genome shotgun (WGS) entry which is preliminary data.</text>
</comment>
<dbReference type="EMBL" id="VSSQ01009757">
    <property type="protein sequence ID" value="MPM42509.1"/>
    <property type="molecule type" value="Genomic_DNA"/>
</dbReference>
<accession>A0A644ZNH8</accession>
<protein>
    <submittedName>
        <fullName evidence="1">Uncharacterized protein</fullName>
    </submittedName>
</protein>
<evidence type="ECO:0000313" key="1">
    <source>
        <dbReference type="EMBL" id="MPM42509.1"/>
    </source>
</evidence>
<reference evidence="1" key="1">
    <citation type="submission" date="2019-08" db="EMBL/GenBank/DDBJ databases">
        <authorList>
            <person name="Kucharzyk K."/>
            <person name="Murdoch R.W."/>
            <person name="Higgins S."/>
            <person name="Loffler F."/>
        </authorList>
    </citation>
    <scope>NUCLEOTIDE SEQUENCE</scope>
</reference>
<sequence length="178" mass="18616">MAFVESGSLRIVAPAVKVAARSPLLLAVISQLNGTPTVPALAVLSVLLTVNSARAIVTVSVEELLSGFPSFTLATVAVLETLAAMVLAIFTRTVIGSKLAPAARLRLELPVARVHVNEEAPAAPLQLQLVPVGVAYKVIPVGSVSVTVVFTLPILEVPTFETTIENEPPLFPTIKLPL</sequence>
<name>A0A644ZNH8_9ZZZZ</name>
<proteinExistence type="predicted"/>